<dbReference type="AlphaFoldDB" id="A0A1N6U441"/>
<evidence type="ECO:0000313" key="3">
    <source>
        <dbReference type="Proteomes" id="UP000185924"/>
    </source>
</evidence>
<dbReference type="InterPro" id="IPR054339">
    <property type="entry name" value="GMT_wHTH"/>
</dbReference>
<dbReference type="Proteomes" id="UP000185924">
    <property type="component" value="Unassembled WGS sequence"/>
</dbReference>
<evidence type="ECO:0000313" key="2">
    <source>
        <dbReference type="EMBL" id="SIQ60319.1"/>
    </source>
</evidence>
<name>A0A1N6U441_9BACT</name>
<proteinExistence type="predicted"/>
<evidence type="ECO:0000259" key="1">
    <source>
        <dbReference type="Pfam" id="PF22560"/>
    </source>
</evidence>
<dbReference type="EMBL" id="FTNM01000001">
    <property type="protein sequence ID" value="SIQ60319.1"/>
    <property type="molecule type" value="Genomic_DNA"/>
</dbReference>
<sequence>MLQHPLNTGIPILFLDFEAGQDGCPFNNTSPPAQILRLLYKSTGTRTDLNRAVKTVFYDTDSAALSQLQEQVEQLPYFPELQHTPVFLGQETAEADLRQVLDEEPAAFTFMNPFRSGFSLKGLCDLLQHGEAGLFVHFTLQDLQVALKKAKTDETLGMLFGERLGQLKDFQKKNRNIERREEYLLDSFESILAEKGCYTFRFRINRPDKMQTGRYLVFASKVEQAYTRLKDIMTQYSDYQEDGVPLFGANLQHQQMSLFQEHYKYSIANLVQDLSRRATDYNNRTVQQVHEMHSIGTHYILENYKEAYEQLLRRGKVRFINPKTGQVISKPTYTSKIRYSA</sequence>
<protein>
    <recommendedName>
        <fullName evidence="1">GMT-like wHTH domain-containing protein</fullName>
    </recommendedName>
</protein>
<feature type="domain" description="GMT-like wHTH" evidence="1">
    <location>
        <begin position="252"/>
        <end position="323"/>
    </location>
</feature>
<accession>A0A1N6U441</accession>
<dbReference type="Pfam" id="PF22560">
    <property type="entry name" value="GMT-wHTH"/>
    <property type="match status" value="1"/>
</dbReference>
<reference evidence="3" key="1">
    <citation type="submission" date="2017-01" db="EMBL/GenBank/DDBJ databases">
        <authorList>
            <person name="Varghese N."/>
            <person name="Submissions S."/>
        </authorList>
    </citation>
    <scope>NUCLEOTIDE SEQUENCE [LARGE SCALE GENOMIC DNA]</scope>
    <source>
        <strain evidence="3">DM9</strain>
    </source>
</reference>
<organism evidence="2 3">
    <name type="scientific">Pontibacter lucknowensis</name>
    <dbReference type="NCBI Taxonomy" id="1077936"/>
    <lineage>
        <taxon>Bacteria</taxon>
        <taxon>Pseudomonadati</taxon>
        <taxon>Bacteroidota</taxon>
        <taxon>Cytophagia</taxon>
        <taxon>Cytophagales</taxon>
        <taxon>Hymenobacteraceae</taxon>
        <taxon>Pontibacter</taxon>
    </lineage>
</organism>
<gene>
    <name evidence="2" type="ORF">SAMN05421545_0663</name>
</gene>
<keyword evidence="3" id="KW-1185">Reference proteome</keyword>